<dbReference type="Gene3D" id="3.30.559.10">
    <property type="entry name" value="Chloramphenicol acetyltransferase-like domain"/>
    <property type="match status" value="1"/>
</dbReference>
<feature type="compositionally biased region" description="Basic and acidic residues" evidence="2">
    <location>
        <begin position="1107"/>
        <end position="1123"/>
    </location>
</feature>
<dbReference type="RefSeq" id="WP_328961304.1">
    <property type="nucleotide sequence ID" value="NZ_CP108090.1"/>
</dbReference>
<dbReference type="InterPro" id="IPR023213">
    <property type="entry name" value="CAT-like_dom_sf"/>
</dbReference>
<dbReference type="InterPro" id="IPR000873">
    <property type="entry name" value="AMP-dep_synth/lig_dom"/>
</dbReference>
<gene>
    <name evidence="4" type="ORF">OG517_10755</name>
</gene>
<dbReference type="InterPro" id="IPR025110">
    <property type="entry name" value="AMP-bd_C"/>
</dbReference>
<dbReference type="Gene3D" id="3.40.50.12780">
    <property type="entry name" value="N-terminal domain of ligase-like"/>
    <property type="match status" value="1"/>
</dbReference>
<dbReference type="SUPFAM" id="SSF56801">
    <property type="entry name" value="Acetyl-CoA synthetase-like"/>
    <property type="match status" value="1"/>
</dbReference>
<evidence type="ECO:0000259" key="3">
    <source>
        <dbReference type="PROSITE" id="PS50075"/>
    </source>
</evidence>
<dbReference type="InterPro" id="IPR036736">
    <property type="entry name" value="ACP-like_sf"/>
</dbReference>
<dbReference type="Proteomes" id="UP001432039">
    <property type="component" value="Chromosome"/>
</dbReference>
<reference evidence="4" key="1">
    <citation type="submission" date="2022-10" db="EMBL/GenBank/DDBJ databases">
        <title>The complete genomes of actinobacterial strains from the NBC collection.</title>
        <authorList>
            <person name="Joergensen T.S."/>
            <person name="Alvarez Arevalo M."/>
            <person name="Sterndorff E.B."/>
            <person name="Faurdal D."/>
            <person name="Vuksanovic O."/>
            <person name="Mourched A.-S."/>
            <person name="Charusanti P."/>
            <person name="Shaw S."/>
            <person name="Blin K."/>
            <person name="Weber T."/>
        </authorList>
    </citation>
    <scope>NUCLEOTIDE SEQUENCE</scope>
    <source>
        <strain evidence="4">NBC_00248</strain>
    </source>
</reference>
<keyword evidence="5" id="KW-1185">Reference proteome</keyword>
<sequence>MTDYDLRKKLETALRARAGQARTEHPLSYAQSSLLTLHQMDPDSASYNVALTARFTGGFDSAAFHRALQSLVGRHAALRTTFGRAGADDGDGPAGRQIVHGWLEPDFAELDARQWTEGELQEAVRAAYREPFALVTGSPLRARAYRVAPGEAVVLLAAHHVVCDFWSLGTMLAELEQLYAAEVERRPAGLPGRNNPYSDFVAYQRALIADDRGARARAYWHAQLSGQLEPTEWPRFDLDPADADGGGSLMFPIPADLAADVFALAKAEAVTPYVVLLTAFQVMVGRYTGRRDVLVGSPFAGRTDPALTECVGNFMNPVVLRADLSDAVSFREQLGRTRRTVAEAFEHQDYPFELLVSELAPRRADGRNPIFQTMFIYQKSGRHPAHAALHVADEGASPAAWAGLTAAPFPLDKQDNQLELMLEVVHDGDRLVAVLKYRKSVFSAAAAGRAAEHYTTLLRAAVAGPDRSVTDLPILSEAGHGVDRHPVPVSVASDDSLAARFRQAAEQHADRTAVRCDGDRLTYAELDELAGRWTARLRAEGVGPGSRVALLLEPSLDTVTAIVAVQRAQAAYVVLDPSHPAAWRRTVLEDSGAHVVLTQPDLAGLLDGAAVPVLVMPQAELPPVGEPGDLPRAGDVACTVYASGSTGTPTGIDIEHGNVLTLLESMREHVVIDETAVGAFLHPAGSDLSLWGTLLAGACLVVVPSGAARSPDLFHTLLVEERVTHLVRTPSALHGLSAVVRRTGTQGLALRHVFSCGEPLPAPLARTVHEWCGTLWNMYGSAETTLWATAQPVRPEDCAGTIVPVGLPLANARVHVLDEYGQPVPPEFTGELHIGGQCVSRGYLNQPQLTKERFLDSPLEPRGRLYRTGDLARVNTRGQLEILGRVDNQVRISGFRVELEGVEAQLDQVPGVKRSTALVVGAGGDDQRLVACVIPEPGSNLTEGALRAELRSTLPPHMVPTAIGFVDAFPLDAGRKVDRARLAERFASVPARTGATVAPSDRERRVTAVWQQVLQRQDIGREDNFFDLGGNSMLLMQVYELLADDAADPPLKGSELFRYPTVASLAARLGRADAATADVGGGGGGAGGRGRDRDRASSRRIRPAGDTVRDARLRARERGGKNA</sequence>
<dbReference type="Gene3D" id="1.10.1200.10">
    <property type="entry name" value="ACP-like"/>
    <property type="match status" value="1"/>
</dbReference>
<protein>
    <submittedName>
        <fullName evidence="4">Amino acid adenylation domain-containing protein</fullName>
    </submittedName>
</protein>
<evidence type="ECO:0000313" key="4">
    <source>
        <dbReference type="EMBL" id="WUQ11878.1"/>
    </source>
</evidence>
<dbReference type="InterPro" id="IPR001242">
    <property type="entry name" value="Condensation_dom"/>
</dbReference>
<comment type="cofactor">
    <cofactor evidence="1">
        <name>pantetheine 4'-phosphate</name>
        <dbReference type="ChEBI" id="CHEBI:47942"/>
    </cofactor>
</comment>
<dbReference type="PANTHER" id="PTHR45527">
    <property type="entry name" value="NONRIBOSOMAL PEPTIDE SYNTHETASE"/>
    <property type="match status" value="1"/>
</dbReference>
<feature type="domain" description="Carrier" evidence="3">
    <location>
        <begin position="997"/>
        <end position="1073"/>
    </location>
</feature>
<feature type="compositionally biased region" description="Gly residues" evidence="2">
    <location>
        <begin position="1079"/>
        <end position="1088"/>
    </location>
</feature>
<feature type="region of interest" description="Disordered" evidence="2">
    <location>
        <begin position="1076"/>
        <end position="1123"/>
    </location>
</feature>
<evidence type="ECO:0000256" key="2">
    <source>
        <dbReference type="SAM" id="MobiDB-lite"/>
    </source>
</evidence>
<dbReference type="InterPro" id="IPR009081">
    <property type="entry name" value="PP-bd_ACP"/>
</dbReference>
<dbReference type="CDD" id="cd05930">
    <property type="entry name" value="A_NRPS"/>
    <property type="match status" value="1"/>
</dbReference>
<dbReference type="Pfam" id="PF00550">
    <property type="entry name" value="PP-binding"/>
    <property type="match status" value="1"/>
</dbReference>
<dbReference type="PANTHER" id="PTHR45527:SF1">
    <property type="entry name" value="FATTY ACID SYNTHASE"/>
    <property type="match status" value="1"/>
</dbReference>
<organism evidence="4 5">
    <name type="scientific">Streptomyces virginiae</name>
    <name type="common">Streptomyces cinnamonensis</name>
    <dbReference type="NCBI Taxonomy" id="1961"/>
    <lineage>
        <taxon>Bacteria</taxon>
        <taxon>Bacillati</taxon>
        <taxon>Actinomycetota</taxon>
        <taxon>Actinomycetes</taxon>
        <taxon>Kitasatosporales</taxon>
        <taxon>Streptomycetaceae</taxon>
        <taxon>Streptomyces</taxon>
    </lineage>
</organism>
<dbReference type="InterPro" id="IPR045851">
    <property type="entry name" value="AMP-bd_C_sf"/>
</dbReference>
<dbReference type="Pfam" id="PF00501">
    <property type="entry name" value="AMP-binding"/>
    <property type="match status" value="1"/>
</dbReference>
<dbReference type="InterPro" id="IPR010071">
    <property type="entry name" value="AA_adenyl_dom"/>
</dbReference>
<dbReference type="SUPFAM" id="SSF47336">
    <property type="entry name" value="ACP-like"/>
    <property type="match status" value="1"/>
</dbReference>
<dbReference type="CDD" id="cd19531">
    <property type="entry name" value="LCL_NRPS-like"/>
    <property type="match status" value="1"/>
</dbReference>
<dbReference type="EMBL" id="CP108090">
    <property type="protein sequence ID" value="WUQ11878.1"/>
    <property type="molecule type" value="Genomic_DNA"/>
</dbReference>
<evidence type="ECO:0000313" key="5">
    <source>
        <dbReference type="Proteomes" id="UP001432039"/>
    </source>
</evidence>
<evidence type="ECO:0000256" key="1">
    <source>
        <dbReference type="ARBA" id="ARBA00001957"/>
    </source>
</evidence>
<dbReference type="SUPFAM" id="SSF52777">
    <property type="entry name" value="CoA-dependent acyltransferases"/>
    <property type="match status" value="2"/>
</dbReference>
<dbReference type="InterPro" id="IPR042099">
    <property type="entry name" value="ANL_N_sf"/>
</dbReference>
<dbReference type="Pfam" id="PF00668">
    <property type="entry name" value="Condensation"/>
    <property type="match status" value="1"/>
</dbReference>
<proteinExistence type="predicted"/>
<dbReference type="NCBIfam" id="TIGR01733">
    <property type="entry name" value="AA-adenyl-dom"/>
    <property type="match status" value="1"/>
</dbReference>
<dbReference type="Gene3D" id="3.30.559.30">
    <property type="entry name" value="Nonribosomal peptide synthetase, condensation domain"/>
    <property type="match status" value="1"/>
</dbReference>
<dbReference type="Pfam" id="PF13193">
    <property type="entry name" value="AMP-binding_C"/>
    <property type="match status" value="1"/>
</dbReference>
<dbReference type="PROSITE" id="PS50075">
    <property type="entry name" value="CARRIER"/>
    <property type="match status" value="1"/>
</dbReference>
<dbReference type="Gene3D" id="3.30.300.30">
    <property type="match status" value="1"/>
</dbReference>
<accession>A0ABZ1T937</accession>
<name>A0ABZ1T937_STRVG</name>